<evidence type="ECO:0000256" key="1">
    <source>
        <dbReference type="SAM" id="MobiDB-lite"/>
    </source>
</evidence>
<keyword evidence="2" id="KW-1133">Transmembrane helix</keyword>
<evidence type="ECO:0000313" key="4">
    <source>
        <dbReference type="Proteomes" id="UP001595817"/>
    </source>
</evidence>
<organism evidence="3 4">
    <name type="scientific">Chungangia koreensis</name>
    <dbReference type="NCBI Taxonomy" id="752657"/>
    <lineage>
        <taxon>Bacteria</taxon>
        <taxon>Bacillati</taxon>
        <taxon>Bacillota</taxon>
        <taxon>Bacilli</taxon>
        <taxon>Lactobacillales</taxon>
        <taxon>Chungangia</taxon>
    </lineage>
</organism>
<keyword evidence="2" id="KW-0472">Membrane</keyword>
<dbReference type="Pfam" id="PF11772">
    <property type="entry name" value="EpuA"/>
    <property type="match status" value="1"/>
</dbReference>
<keyword evidence="3" id="KW-0240">DNA-directed RNA polymerase</keyword>
<gene>
    <name evidence="3" type="ORF">ACFOZY_09520</name>
</gene>
<dbReference type="Proteomes" id="UP001595817">
    <property type="component" value="Unassembled WGS sequence"/>
</dbReference>
<feature type="compositionally biased region" description="Basic and acidic residues" evidence="1">
    <location>
        <begin position="16"/>
        <end position="27"/>
    </location>
</feature>
<name>A0ABV8X6R8_9LACT</name>
<proteinExistence type="predicted"/>
<keyword evidence="2" id="KW-0812">Transmembrane</keyword>
<dbReference type="RefSeq" id="WP_378154730.1">
    <property type="nucleotide sequence ID" value="NZ_JBHSEC010000019.1"/>
</dbReference>
<feature type="transmembrane region" description="Helical" evidence="2">
    <location>
        <begin position="62"/>
        <end position="84"/>
    </location>
</feature>
<dbReference type="EMBL" id="JBHSEC010000019">
    <property type="protein sequence ID" value="MFC4410650.1"/>
    <property type="molecule type" value="Genomic_DNA"/>
</dbReference>
<dbReference type="GO" id="GO:0000428">
    <property type="term" value="C:DNA-directed RNA polymerase complex"/>
    <property type="evidence" value="ECO:0007669"/>
    <property type="project" value="UniProtKB-KW"/>
</dbReference>
<keyword evidence="4" id="KW-1185">Reference proteome</keyword>
<sequence length="110" mass="12441">MIEKMNDSASGTTSNRRIERKLEEKPANKTNPFKRFRKQKEDGEEKRTVWVQIRLFPIWVRILIVLLLLAGAAAGGLVVGYGIVGDGEPANALKWDTWIHLLNIIQGKES</sequence>
<dbReference type="InterPro" id="IPR024596">
    <property type="entry name" value="RNApol_su_b/EpuA"/>
</dbReference>
<evidence type="ECO:0000313" key="3">
    <source>
        <dbReference type="EMBL" id="MFC4410650.1"/>
    </source>
</evidence>
<protein>
    <submittedName>
        <fullName evidence="3">DNA-directed RNA polymerase subunit beta</fullName>
    </submittedName>
</protein>
<accession>A0ABV8X6R8</accession>
<reference evidence="4" key="1">
    <citation type="journal article" date="2019" name="Int. J. Syst. Evol. Microbiol.">
        <title>The Global Catalogue of Microorganisms (GCM) 10K type strain sequencing project: providing services to taxonomists for standard genome sequencing and annotation.</title>
        <authorList>
            <consortium name="The Broad Institute Genomics Platform"/>
            <consortium name="The Broad Institute Genome Sequencing Center for Infectious Disease"/>
            <person name="Wu L."/>
            <person name="Ma J."/>
        </authorList>
    </citation>
    <scope>NUCLEOTIDE SEQUENCE [LARGE SCALE GENOMIC DNA]</scope>
    <source>
        <strain evidence="4">CCUG 59778</strain>
    </source>
</reference>
<evidence type="ECO:0000256" key="2">
    <source>
        <dbReference type="SAM" id="Phobius"/>
    </source>
</evidence>
<keyword evidence="3" id="KW-0804">Transcription</keyword>
<comment type="caution">
    <text evidence="3">The sequence shown here is derived from an EMBL/GenBank/DDBJ whole genome shotgun (WGS) entry which is preliminary data.</text>
</comment>
<feature type="region of interest" description="Disordered" evidence="1">
    <location>
        <begin position="1"/>
        <end position="45"/>
    </location>
</feature>